<dbReference type="InterPro" id="IPR002300">
    <property type="entry name" value="aa-tRNA-synth_Ia"/>
</dbReference>
<dbReference type="Pfam" id="PF00133">
    <property type="entry name" value="tRNA-synt_1"/>
    <property type="match status" value="1"/>
</dbReference>
<dbReference type="SUPFAM" id="SSF50677">
    <property type="entry name" value="ValRS/IleRS/LeuRS editing domain"/>
    <property type="match status" value="1"/>
</dbReference>
<comment type="caution">
    <text evidence="9">Lacks conserved residue(s) required for the propagation of feature annotation.</text>
</comment>
<feature type="domain" description="Methionyl/Leucyl tRNA synthetase" evidence="13">
    <location>
        <begin position="47"/>
        <end position="178"/>
    </location>
</feature>
<dbReference type="InterPro" id="IPR002302">
    <property type="entry name" value="Leu-tRNA-ligase"/>
</dbReference>
<dbReference type="CDD" id="cd00812">
    <property type="entry name" value="LeuRS_core"/>
    <property type="match status" value="1"/>
</dbReference>
<keyword evidence="3 9" id="KW-0436">Ligase</keyword>
<keyword evidence="7 9" id="KW-0030">Aminoacyl-tRNA synthetase</keyword>
<feature type="short sequence motif" description="'KMSKS' region" evidence="9">
    <location>
        <begin position="584"/>
        <end position="588"/>
    </location>
</feature>
<dbReference type="GO" id="GO:0016874">
    <property type="term" value="F:ligase activity"/>
    <property type="evidence" value="ECO:0007669"/>
    <property type="project" value="UniProtKB-KW"/>
</dbReference>
<evidence type="ECO:0000256" key="1">
    <source>
        <dbReference type="ARBA" id="ARBA00005594"/>
    </source>
</evidence>
<name>A0ABP3IKT1_9BACL</name>
<dbReference type="Pfam" id="PF13603">
    <property type="entry name" value="tRNA-synt_1_2"/>
    <property type="match status" value="1"/>
</dbReference>
<evidence type="ECO:0000256" key="5">
    <source>
        <dbReference type="ARBA" id="ARBA00022840"/>
    </source>
</evidence>
<dbReference type="InterPro" id="IPR014729">
    <property type="entry name" value="Rossmann-like_a/b/a_fold"/>
</dbReference>
<dbReference type="PROSITE" id="PS00178">
    <property type="entry name" value="AA_TRNA_LIGASE_I"/>
    <property type="match status" value="1"/>
</dbReference>
<dbReference type="InterPro" id="IPR015413">
    <property type="entry name" value="Methionyl/Leucyl_tRNA_Synth"/>
</dbReference>
<dbReference type="CDD" id="cd07958">
    <property type="entry name" value="Anticodon_Ia_Leu_BEm"/>
    <property type="match status" value="1"/>
</dbReference>
<evidence type="ECO:0000256" key="8">
    <source>
        <dbReference type="ARBA" id="ARBA00047469"/>
    </source>
</evidence>
<dbReference type="Proteomes" id="UP001500340">
    <property type="component" value="Unassembled WGS sequence"/>
</dbReference>
<dbReference type="Gene3D" id="3.90.740.10">
    <property type="entry name" value="Valyl/Leucyl/Isoleucyl-tRNA synthetase, editing domain"/>
    <property type="match status" value="1"/>
</dbReference>
<dbReference type="InterPro" id="IPR013155">
    <property type="entry name" value="M/V/L/I-tRNA-synth_anticd-bd"/>
</dbReference>
<dbReference type="PANTHER" id="PTHR43740:SF2">
    <property type="entry name" value="LEUCINE--TRNA LIGASE, MITOCHONDRIAL"/>
    <property type="match status" value="1"/>
</dbReference>
<feature type="domain" description="Leucyl-tRNA synthetase editing" evidence="14">
    <location>
        <begin position="227"/>
        <end position="407"/>
    </location>
</feature>
<dbReference type="PRINTS" id="PR00985">
    <property type="entry name" value="TRNASYNTHLEU"/>
</dbReference>
<keyword evidence="2 9" id="KW-0963">Cytoplasm</keyword>
<dbReference type="RefSeq" id="WP_343864916.1">
    <property type="nucleotide sequence ID" value="NZ_BAAACX010000023.1"/>
</dbReference>
<feature type="domain" description="Methionyl/Valyl/Leucyl/Isoleucyl-tRNA synthetase anticodon-binding" evidence="12">
    <location>
        <begin position="664"/>
        <end position="773"/>
    </location>
</feature>
<reference evidence="16" key="1">
    <citation type="journal article" date="2019" name="Int. J. Syst. Evol. Microbiol.">
        <title>The Global Catalogue of Microorganisms (GCM) 10K type strain sequencing project: providing services to taxonomists for standard genome sequencing and annotation.</title>
        <authorList>
            <consortium name="The Broad Institute Genomics Platform"/>
            <consortium name="The Broad Institute Genome Sequencing Center for Infectious Disease"/>
            <person name="Wu L."/>
            <person name="Ma J."/>
        </authorList>
    </citation>
    <scope>NUCLEOTIDE SEQUENCE [LARGE SCALE GENOMIC DNA]</scope>
    <source>
        <strain evidence="16">JCM 12774</strain>
    </source>
</reference>
<dbReference type="InterPro" id="IPR009008">
    <property type="entry name" value="Val/Leu/Ile-tRNA-synth_edit"/>
</dbReference>
<evidence type="ECO:0000259" key="11">
    <source>
        <dbReference type="Pfam" id="PF00133"/>
    </source>
</evidence>
<gene>
    <name evidence="9 15" type="primary">leuS</name>
    <name evidence="15" type="ORF">GCM10008933_43660</name>
</gene>
<feature type="domain" description="Aminoacyl-tRNA synthetase class Ia" evidence="11">
    <location>
        <begin position="419"/>
        <end position="610"/>
    </location>
</feature>
<dbReference type="HAMAP" id="MF_00049_B">
    <property type="entry name" value="Leu_tRNA_synth_B"/>
    <property type="match status" value="1"/>
</dbReference>
<evidence type="ECO:0000259" key="13">
    <source>
        <dbReference type="Pfam" id="PF09334"/>
    </source>
</evidence>
<sequence length="812" mass="92275">MADKNVPHDVYQAQTIEPKWQAFWEENHTFKTREDAGKPKFYALDMFPYPSGAGLHVGHPEGYTATDIVSRYKRMRGYNVLHPMGWDAFGLPAEQHALDTGEHPRDITIKNVDNFRRQIKSLGFSYDWDREISTTDPDYYKWTQWIFIQLYKKGLAYVAEIPVNWCPALGTVLANEEVIDGKSERGGHPVIRKPMRQWVLKITEYAERLLEDLEELDWSESIKDMQRNWIGKSEGAEVVFDIDGHKDKLVVFTTRPDTLFGSTYAVLAPEHELVAKITTDAQREAVESYQEQAAHKSDLERTDLAKEKTGVFTGAYAINPVNGAKLPIWIADYVLAGYGTGAIMAVPGHDERDYEFAKQFDLPIIEVLSGGDLSKEAYTGDGPHVNSEFLDGMDKEAGIKKMISWLEENGKGQRKITYRLRDWLFSRQRYWGEPIPILHLEDGTMKPVPEDQLPLVLPEVEHIKPSGTGESPLANVTEWVNTVDPETGLQARRETNTMPQWAGSCWYYLRYIDPHNDKELCSPEKQQEWLPVDLYIGGAEHAVLHLLYARFWHKVLYDLGVVSTKEPFHKLVNQGMILGTNNEKMSKSRGNVINPDDIVNNYGADTLRMYEMFMGPLEATKPWSENGVEGAHRFLSRIWRLFVTEDGSLNAKIGGEGSDEFKRTWHKTVKKVTEDLEALRFNTAISQLMIFVNEAYKVDSVPKEAAENFVQMLSPLAPHIAEELWERLGNTGGISYVSWPTYDEAWTVDAEVEIVVQVNGKIVERTKISKDLDQAAMQEHSMNLPNVKQAIEGKTVRKVIAVPGKLVNIVVG</sequence>
<evidence type="ECO:0000256" key="9">
    <source>
        <dbReference type="HAMAP-Rule" id="MF_00049"/>
    </source>
</evidence>
<accession>A0ABP3IKT1</accession>
<dbReference type="InterPro" id="IPR001412">
    <property type="entry name" value="aa-tRNA-synth_I_CS"/>
</dbReference>
<comment type="similarity">
    <text evidence="1 9 10">Belongs to the class-I aminoacyl-tRNA synthetase family.</text>
</comment>
<dbReference type="NCBIfam" id="TIGR00396">
    <property type="entry name" value="leuS_bact"/>
    <property type="match status" value="1"/>
</dbReference>
<evidence type="ECO:0000256" key="3">
    <source>
        <dbReference type="ARBA" id="ARBA00022598"/>
    </source>
</evidence>
<proteinExistence type="inferred from homology"/>
<evidence type="ECO:0000256" key="2">
    <source>
        <dbReference type="ARBA" id="ARBA00022490"/>
    </source>
</evidence>
<evidence type="ECO:0000259" key="12">
    <source>
        <dbReference type="Pfam" id="PF08264"/>
    </source>
</evidence>
<comment type="caution">
    <text evidence="15">The sequence shown here is derived from an EMBL/GenBank/DDBJ whole genome shotgun (WGS) entry which is preliminary data.</text>
</comment>
<keyword evidence="6 9" id="KW-0648">Protein biosynthesis</keyword>
<keyword evidence="5 9" id="KW-0067">ATP-binding</keyword>
<evidence type="ECO:0000256" key="10">
    <source>
        <dbReference type="RuleBase" id="RU363035"/>
    </source>
</evidence>
<dbReference type="SUPFAM" id="SSF47323">
    <property type="entry name" value="Anticodon-binding domain of a subclass of class I aminoacyl-tRNA synthetases"/>
    <property type="match status" value="1"/>
</dbReference>
<dbReference type="Gene3D" id="3.40.50.620">
    <property type="entry name" value="HUPs"/>
    <property type="match status" value="2"/>
</dbReference>
<keyword evidence="4 9" id="KW-0547">Nucleotide-binding</keyword>
<dbReference type="InterPro" id="IPR009080">
    <property type="entry name" value="tRNAsynth_Ia_anticodon-bd"/>
</dbReference>
<dbReference type="SUPFAM" id="SSF52374">
    <property type="entry name" value="Nucleotidylyl transferase"/>
    <property type="match status" value="1"/>
</dbReference>
<dbReference type="Gene3D" id="3.10.20.590">
    <property type="match status" value="1"/>
</dbReference>
<evidence type="ECO:0000259" key="14">
    <source>
        <dbReference type="Pfam" id="PF13603"/>
    </source>
</evidence>
<dbReference type="Pfam" id="PF09334">
    <property type="entry name" value="tRNA-synt_1g"/>
    <property type="match status" value="1"/>
</dbReference>
<organism evidence="15 16">
    <name type="scientific">Paenibacillus motobuensis</name>
    <dbReference type="NCBI Taxonomy" id="295324"/>
    <lineage>
        <taxon>Bacteria</taxon>
        <taxon>Bacillati</taxon>
        <taxon>Bacillota</taxon>
        <taxon>Bacilli</taxon>
        <taxon>Bacillales</taxon>
        <taxon>Paenibacillaceae</taxon>
        <taxon>Paenibacillus</taxon>
    </lineage>
</organism>
<evidence type="ECO:0000256" key="7">
    <source>
        <dbReference type="ARBA" id="ARBA00023146"/>
    </source>
</evidence>
<dbReference type="EC" id="6.1.1.4" evidence="9"/>
<dbReference type="Gene3D" id="1.10.730.10">
    <property type="entry name" value="Isoleucyl-tRNA Synthetase, Domain 1"/>
    <property type="match status" value="1"/>
</dbReference>
<evidence type="ECO:0000256" key="6">
    <source>
        <dbReference type="ARBA" id="ARBA00022917"/>
    </source>
</evidence>
<comment type="subcellular location">
    <subcellularLocation>
        <location evidence="9">Cytoplasm</location>
    </subcellularLocation>
</comment>
<evidence type="ECO:0000313" key="16">
    <source>
        <dbReference type="Proteomes" id="UP001500340"/>
    </source>
</evidence>
<comment type="catalytic activity">
    <reaction evidence="8 9">
        <text>tRNA(Leu) + L-leucine + ATP = L-leucyl-tRNA(Leu) + AMP + diphosphate</text>
        <dbReference type="Rhea" id="RHEA:11688"/>
        <dbReference type="Rhea" id="RHEA-COMP:9613"/>
        <dbReference type="Rhea" id="RHEA-COMP:9622"/>
        <dbReference type="ChEBI" id="CHEBI:30616"/>
        <dbReference type="ChEBI" id="CHEBI:33019"/>
        <dbReference type="ChEBI" id="CHEBI:57427"/>
        <dbReference type="ChEBI" id="CHEBI:78442"/>
        <dbReference type="ChEBI" id="CHEBI:78494"/>
        <dbReference type="ChEBI" id="CHEBI:456215"/>
        <dbReference type="EC" id="6.1.1.4"/>
    </reaction>
</comment>
<protein>
    <recommendedName>
        <fullName evidence="9">Leucine--tRNA ligase</fullName>
        <ecNumber evidence="9">6.1.1.4</ecNumber>
    </recommendedName>
    <alternativeName>
        <fullName evidence="9">Leucyl-tRNA synthetase</fullName>
        <shortName evidence="9">LeuRS</shortName>
    </alternativeName>
</protein>
<evidence type="ECO:0000313" key="15">
    <source>
        <dbReference type="EMBL" id="GAA0408728.1"/>
    </source>
</evidence>
<evidence type="ECO:0000256" key="4">
    <source>
        <dbReference type="ARBA" id="ARBA00022741"/>
    </source>
</evidence>
<dbReference type="Pfam" id="PF08264">
    <property type="entry name" value="Anticodon_1"/>
    <property type="match status" value="1"/>
</dbReference>
<dbReference type="PANTHER" id="PTHR43740">
    <property type="entry name" value="LEUCYL-TRNA SYNTHETASE"/>
    <property type="match status" value="1"/>
</dbReference>
<feature type="binding site" evidence="9">
    <location>
        <position position="587"/>
    </location>
    <ligand>
        <name>ATP</name>
        <dbReference type="ChEBI" id="CHEBI:30616"/>
    </ligand>
</feature>
<keyword evidence="16" id="KW-1185">Reference proteome</keyword>
<dbReference type="EMBL" id="BAAACX010000023">
    <property type="protein sequence ID" value="GAA0408728.1"/>
    <property type="molecule type" value="Genomic_DNA"/>
</dbReference>
<dbReference type="InterPro" id="IPR025709">
    <property type="entry name" value="Leu_tRNA-synth_edit"/>
</dbReference>